<dbReference type="PANTHER" id="PTHR46609:SF6">
    <property type="entry name" value="EXONUCLEASE, PHAGE-TYPE_RECB, C-TERMINAL DOMAIN-CONTAINING PROTEIN-RELATED"/>
    <property type="match status" value="1"/>
</dbReference>
<dbReference type="eggNOG" id="ENOG5030IDW">
    <property type="taxonomic scope" value="Bacteria"/>
</dbReference>
<dbReference type="HOGENOM" id="CLU_065649_2_0_5"/>
<protein>
    <recommendedName>
        <fullName evidence="1">YqaJ viral recombinase domain-containing protein</fullName>
    </recommendedName>
</protein>
<dbReference type="SUPFAM" id="SSF52980">
    <property type="entry name" value="Restriction endonuclease-like"/>
    <property type="match status" value="1"/>
</dbReference>
<sequence length="212" mass="23395">MTYQLPTVEVFRHMEQGTPEWLAARAGVATASRFSDILTKARKAGEVKKTRLNYAYELAGEILTGEPAPSFSSSAMERGKMLEPIVRSEYEFVSGKSVEIGFLRAGRVGYSPDGLVGADGLLEIKTHQPKTLIGMLLEGGLPDEHKAQVQGGLWVSGREWLDYCGYWPGLPLHIVRVHRDEKFIEELAEAVGEFNDLVDDVVARVRAYGQAA</sequence>
<gene>
    <name evidence="2" type="ordered locus">Rsph17025_1818</name>
</gene>
<dbReference type="InterPro" id="IPR011604">
    <property type="entry name" value="PDDEXK-like_dom_sf"/>
</dbReference>
<evidence type="ECO:0000259" key="1">
    <source>
        <dbReference type="Pfam" id="PF09588"/>
    </source>
</evidence>
<dbReference type="Pfam" id="PF09588">
    <property type="entry name" value="YqaJ"/>
    <property type="match status" value="1"/>
</dbReference>
<dbReference type="STRING" id="349102.Rsph17025_1818"/>
<reference evidence="2" key="1">
    <citation type="submission" date="2007-04" db="EMBL/GenBank/DDBJ databases">
        <title>Complete sequence of chromosome of Rhodobacter sphaeroides ATCC 17025.</title>
        <authorList>
            <consortium name="US DOE Joint Genome Institute"/>
            <person name="Copeland A."/>
            <person name="Lucas S."/>
            <person name="Lapidus A."/>
            <person name="Barry K."/>
            <person name="Detter J.C."/>
            <person name="Glavina del Rio T."/>
            <person name="Hammon N."/>
            <person name="Israni S."/>
            <person name="Dalin E."/>
            <person name="Tice H."/>
            <person name="Pitluck S."/>
            <person name="Chertkov O."/>
            <person name="Brettin T."/>
            <person name="Bruce D."/>
            <person name="Han C."/>
            <person name="Schmutz J."/>
            <person name="Larimer F."/>
            <person name="Land M."/>
            <person name="Hauser L."/>
            <person name="Kyrpides N."/>
            <person name="Kim E."/>
            <person name="Richardson P."/>
            <person name="Mackenzie C."/>
            <person name="Choudhary M."/>
            <person name="Donohue T.J."/>
            <person name="Kaplan S."/>
        </authorList>
    </citation>
    <scope>NUCLEOTIDE SEQUENCE [LARGE SCALE GENOMIC DNA]</scope>
    <source>
        <strain evidence="2">ATCC 17025</strain>
    </source>
</reference>
<dbReference type="KEGG" id="rsq:Rsph17025_1818"/>
<evidence type="ECO:0000313" key="2">
    <source>
        <dbReference type="EMBL" id="ABP70710.1"/>
    </source>
</evidence>
<name>A4WTJ6_CERS5</name>
<dbReference type="AlphaFoldDB" id="A4WTJ6"/>
<dbReference type="InterPro" id="IPR019080">
    <property type="entry name" value="YqaJ_viral_recombinase"/>
</dbReference>
<proteinExistence type="predicted"/>
<dbReference type="CDD" id="cd22343">
    <property type="entry name" value="PDDEXK_lambda_exonuclease-like"/>
    <property type="match status" value="1"/>
</dbReference>
<organism evidence="2">
    <name type="scientific">Cereibacter sphaeroides (strain ATCC 17025 / ATH 2.4.3)</name>
    <name type="common">Rhodobacter sphaeroides</name>
    <dbReference type="NCBI Taxonomy" id="349102"/>
    <lineage>
        <taxon>Bacteria</taxon>
        <taxon>Pseudomonadati</taxon>
        <taxon>Pseudomonadota</taxon>
        <taxon>Alphaproteobacteria</taxon>
        <taxon>Rhodobacterales</taxon>
        <taxon>Paracoccaceae</taxon>
        <taxon>Cereibacter</taxon>
    </lineage>
</organism>
<dbReference type="EMBL" id="CP000661">
    <property type="protein sequence ID" value="ABP70710.1"/>
    <property type="molecule type" value="Genomic_DNA"/>
</dbReference>
<dbReference type="InterPro" id="IPR051703">
    <property type="entry name" value="NF-kappa-B_Signaling_Reg"/>
</dbReference>
<dbReference type="InterPro" id="IPR011335">
    <property type="entry name" value="Restrct_endonuc-II-like"/>
</dbReference>
<dbReference type="PANTHER" id="PTHR46609">
    <property type="entry name" value="EXONUCLEASE, PHAGE-TYPE/RECB, C-TERMINAL DOMAIN-CONTAINING PROTEIN"/>
    <property type="match status" value="1"/>
</dbReference>
<feature type="domain" description="YqaJ viral recombinase" evidence="1">
    <location>
        <begin position="20"/>
        <end position="159"/>
    </location>
</feature>
<accession>A4WTJ6</accession>
<dbReference type="Gene3D" id="3.90.320.10">
    <property type="match status" value="1"/>
</dbReference>
<dbReference type="BioCyc" id="RSPH349102:G1G8M-1878-MONOMER"/>